<dbReference type="PANTHER" id="PTHR42973">
    <property type="entry name" value="BINDING OXIDOREDUCTASE, PUTATIVE (AFU_ORTHOLOGUE AFUA_1G17690)-RELATED"/>
    <property type="match status" value="1"/>
</dbReference>
<name>A0A9P3PWH1_LYOSH</name>
<dbReference type="Gene3D" id="3.40.462.20">
    <property type="match status" value="1"/>
</dbReference>
<dbReference type="Pfam" id="PF08031">
    <property type="entry name" value="BBE"/>
    <property type="match status" value="1"/>
</dbReference>
<dbReference type="EMBL" id="BRPK01000011">
    <property type="protein sequence ID" value="GLB42542.1"/>
    <property type="molecule type" value="Genomic_DNA"/>
</dbReference>
<dbReference type="InterPro" id="IPR006093">
    <property type="entry name" value="Oxy_OxRdtase_FAD_BS"/>
</dbReference>
<keyword evidence="9" id="KW-1185">Reference proteome</keyword>
<keyword evidence="4" id="KW-0274">FAD</keyword>
<comment type="cofactor">
    <cofactor evidence="1">
        <name>FAD</name>
        <dbReference type="ChEBI" id="CHEBI:57692"/>
    </cofactor>
</comment>
<dbReference type="GO" id="GO:0016491">
    <property type="term" value="F:oxidoreductase activity"/>
    <property type="evidence" value="ECO:0007669"/>
    <property type="project" value="UniProtKB-KW"/>
</dbReference>
<evidence type="ECO:0000259" key="7">
    <source>
        <dbReference type="PROSITE" id="PS51387"/>
    </source>
</evidence>
<evidence type="ECO:0000256" key="3">
    <source>
        <dbReference type="ARBA" id="ARBA00022630"/>
    </source>
</evidence>
<dbReference type="PROSITE" id="PS51387">
    <property type="entry name" value="FAD_PCMH"/>
    <property type="match status" value="1"/>
</dbReference>
<proteinExistence type="inferred from homology"/>
<evidence type="ECO:0000313" key="9">
    <source>
        <dbReference type="Proteomes" id="UP001063166"/>
    </source>
</evidence>
<feature type="signal peptide" evidence="6">
    <location>
        <begin position="1"/>
        <end position="23"/>
    </location>
</feature>
<keyword evidence="6" id="KW-0732">Signal</keyword>
<keyword evidence="5" id="KW-0560">Oxidoreductase</keyword>
<feature type="domain" description="FAD-binding PCMH-type" evidence="7">
    <location>
        <begin position="42"/>
        <end position="214"/>
    </location>
</feature>
<dbReference type="InterPro" id="IPR012951">
    <property type="entry name" value="BBE"/>
</dbReference>
<dbReference type="InterPro" id="IPR036318">
    <property type="entry name" value="FAD-bd_PCMH-like_sf"/>
</dbReference>
<comment type="similarity">
    <text evidence="2">Belongs to the oxygen-dependent FAD-linked oxidoreductase family.</text>
</comment>
<dbReference type="Proteomes" id="UP001063166">
    <property type="component" value="Unassembled WGS sequence"/>
</dbReference>
<reference evidence="8" key="1">
    <citation type="submission" date="2022-07" db="EMBL/GenBank/DDBJ databases">
        <title>The genome of Lyophyllum shimeji provides insight into the initial evolution of ectomycorrhizal fungal genome.</title>
        <authorList>
            <person name="Kobayashi Y."/>
            <person name="Shibata T."/>
            <person name="Hirakawa H."/>
            <person name="Shigenobu S."/>
            <person name="Nishiyama T."/>
            <person name="Yamada A."/>
            <person name="Hasebe M."/>
            <person name="Kawaguchi M."/>
        </authorList>
    </citation>
    <scope>NUCLEOTIDE SEQUENCE</scope>
    <source>
        <strain evidence="8">AT787</strain>
    </source>
</reference>
<dbReference type="InterPro" id="IPR016169">
    <property type="entry name" value="FAD-bd_PCMH_sub2"/>
</dbReference>
<feature type="chain" id="PRO_5040344447" evidence="6">
    <location>
        <begin position="24"/>
        <end position="491"/>
    </location>
</feature>
<gene>
    <name evidence="8" type="ORF">LshimejAT787_1105570</name>
</gene>
<dbReference type="SUPFAM" id="SSF56176">
    <property type="entry name" value="FAD-binding/transporter-associated domain-like"/>
    <property type="match status" value="1"/>
</dbReference>
<protein>
    <submittedName>
        <fullName evidence="8">Oxygen-dependent FAD-linked oxidoreductase family protein</fullName>
    </submittedName>
</protein>
<dbReference type="Gene3D" id="3.30.465.10">
    <property type="match status" value="1"/>
</dbReference>
<sequence>MRAFTRILLLLTGAALRASGINATFPGDASYASASTAFNLRFTLKPAAITFPKSAEEVAEVVKIGAAQKVPVVARSGGHSYIANGLGGKDGALVVDLRNLDSITIDSSSGTAVIETGNRLGDIALALGNAGRALPHGICPYVGIGGHASHGGFGFTSRMWGLTLDTITALTTVLANGTLIRVTNSTHPDLFWALRGSASSFGITTSLEVRTFPSPPTATIFRYDWDLPNAPATARALTSFQSFARTADLPPHFGALINIARGPPPSAGPGSVTLSLVGGWYAPVSGLNATLHPFLREMPEPQRTTLDTGTYLHSAAVLVGSLDTKSAPDGHDTFYAKSVVTPAGASPIPAGAVLAFARYLTEEGWASETEWFVQLELYGGKNSAINAVPPDATSFAHRSSLFTIQFYAAAPGRVPPYPQDGFAFMDDMVKTLTELEHAPADWQYGAYLNYIDDRLVDWKERYYGAHYARLRELKDEYDPRDVFSFPMAVEE</sequence>
<evidence type="ECO:0000256" key="1">
    <source>
        <dbReference type="ARBA" id="ARBA00001974"/>
    </source>
</evidence>
<evidence type="ECO:0000256" key="5">
    <source>
        <dbReference type="ARBA" id="ARBA00023002"/>
    </source>
</evidence>
<dbReference type="AlphaFoldDB" id="A0A9P3PWH1"/>
<dbReference type="Pfam" id="PF01565">
    <property type="entry name" value="FAD_binding_4"/>
    <property type="match status" value="1"/>
</dbReference>
<evidence type="ECO:0000256" key="4">
    <source>
        <dbReference type="ARBA" id="ARBA00022827"/>
    </source>
</evidence>
<evidence type="ECO:0000313" key="8">
    <source>
        <dbReference type="EMBL" id="GLB42542.1"/>
    </source>
</evidence>
<dbReference type="GO" id="GO:0071949">
    <property type="term" value="F:FAD binding"/>
    <property type="evidence" value="ECO:0007669"/>
    <property type="project" value="InterPro"/>
</dbReference>
<comment type="caution">
    <text evidence="8">The sequence shown here is derived from an EMBL/GenBank/DDBJ whole genome shotgun (WGS) entry which is preliminary data.</text>
</comment>
<dbReference type="PANTHER" id="PTHR42973:SF39">
    <property type="entry name" value="FAD-BINDING PCMH-TYPE DOMAIN-CONTAINING PROTEIN"/>
    <property type="match status" value="1"/>
</dbReference>
<keyword evidence="3" id="KW-0285">Flavoprotein</keyword>
<dbReference type="InterPro" id="IPR050416">
    <property type="entry name" value="FAD-linked_Oxidoreductase"/>
</dbReference>
<evidence type="ECO:0000256" key="2">
    <source>
        <dbReference type="ARBA" id="ARBA00005466"/>
    </source>
</evidence>
<dbReference type="InterPro" id="IPR006094">
    <property type="entry name" value="Oxid_FAD_bind_N"/>
</dbReference>
<accession>A0A9P3PWH1</accession>
<dbReference type="PROSITE" id="PS00862">
    <property type="entry name" value="OX2_COVAL_FAD"/>
    <property type="match status" value="1"/>
</dbReference>
<dbReference type="OrthoDB" id="407275at2759"/>
<dbReference type="InterPro" id="IPR016166">
    <property type="entry name" value="FAD-bd_PCMH"/>
</dbReference>
<organism evidence="8 9">
    <name type="scientific">Lyophyllum shimeji</name>
    <name type="common">Hon-shimeji</name>
    <name type="synonym">Tricholoma shimeji</name>
    <dbReference type="NCBI Taxonomy" id="47721"/>
    <lineage>
        <taxon>Eukaryota</taxon>
        <taxon>Fungi</taxon>
        <taxon>Dikarya</taxon>
        <taxon>Basidiomycota</taxon>
        <taxon>Agaricomycotina</taxon>
        <taxon>Agaricomycetes</taxon>
        <taxon>Agaricomycetidae</taxon>
        <taxon>Agaricales</taxon>
        <taxon>Tricholomatineae</taxon>
        <taxon>Lyophyllaceae</taxon>
        <taxon>Lyophyllum</taxon>
    </lineage>
</organism>
<evidence type="ECO:0000256" key="6">
    <source>
        <dbReference type="SAM" id="SignalP"/>
    </source>
</evidence>